<accession>A0A150IMQ7</accession>
<dbReference type="InterPro" id="IPR015424">
    <property type="entry name" value="PyrdxlP-dep_Trfase"/>
</dbReference>
<accession>A0A150J238</accession>
<comment type="catalytic activity">
    <reaction evidence="1 8">
        <text>(S)-4-amino-5-oxopentanoate = 5-aminolevulinate</text>
        <dbReference type="Rhea" id="RHEA:14265"/>
        <dbReference type="ChEBI" id="CHEBI:57501"/>
        <dbReference type="ChEBI" id="CHEBI:356416"/>
        <dbReference type="EC" id="5.4.3.8"/>
    </reaction>
</comment>
<protein>
    <recommendedName>
        <fullName evidence="8">Glutamate-1-semialdehyde 2,1-aminomutase</fullName>
        <shortName evidence="8">GSA</shortName>
        <ecNumber evidence="8">5.4.3.8</ecNumber>
    </recommendedName>
    <alternativeName>
        <fullName evidence="8">Glutamate-1-semialdehyde aminotransferase</fullName>
        <shortName evidence="8">GSA-AT</shortName>
    </alternativeName>
</protein>
<organism evidence="9 13">
    <name type="scientific">Candidatus Methanofastidiosum methylothiophilum</name>
    <dbReference type="NCBI Taxonomy" id="1705564"/>
    <lineage>
        <taxon>Archaea</taxon>
        <taxon>Methanobacteriati</taxon>
        <taxon>Methanobacteriota</taxon>
        <taxon>Stenosarchaea group</taxon>
        <taxon>Candidatus Methanofastidiosia</taxon>
        <taxon>Candidatus Methanofastidiosales</taxon>
        <taxon>Candidatus Methanofastidiosaceae</taxon>
        <taxon>Candidatus Methanofastidiosum</taxon>
    </lineage>
</organism>
<feature type="modified residue" description="N6-(pyridoxal phosphate)lysine" evidence="8">
    <location>
        <position position="260"/>
    </location>
</feature>
<dbReference type="InterPro" id="IPR015422">
    <property type="entry name" value="PyrdxlP-dep_Trfase_small"/>
</dbReference>
<dbReference type="CDD" id="cd00610">
    <property type="entry name" value="OAT_like"/>
    <property type="match status" value="1"/>
</dbReference>
<evidence type="ECO:0000313" key="13">
    <source>
        <dbReference type="Proteomes" id="UP000092401"/>
    </source>
</evidence>
<evidence type="ECO:0000256" key="6">
    <source>
        <dbReference type="ARBA" id="ARBA00023235"/>
    </source>
</evidence>
<dbReference type="Proteomes" id="UP000092401">
    <property type="component" value="Unassembled WGS sequence"/>
</dbReference>
<dbReference type="GO" id="GO:0030170">
    <property type="term" value="F:pyridoxal phosphate binding"/>
    <property type="evidence" value="ECO:0007669"/>
    <property type="project" value="InterPro"/>
</dbReference>
<dbReference type="PATRIC" id="fig|1706437.3.peg.213"/>
<evidence type="ECO:0000313" key="9">
    <source>
        <dbReference type="EMBL" id="KYC46289.1"/>
    </source>
</evidence>
<name>A0A150IMQ7_9EURY</name>
<comment type="similarity">
    <text evidence="4 8">Belongs to the class-III pyridoxal-phosphate-dependent aminotransferase family. HemL subfamily.</text>
</comment>
<dbReference type="FunFam" id="3.40.640.10:FF:000021">
    <property type="entry name" value="Glutamate-1-semialdehyde 2,1-aminomutase"/>
    <property type="match status" value="1"/>
</dbReference>
<reference evidence="12 13" key="1">
    <citation type="journal article" date="2016" name="ISME J.">
        <title>Chasing the elusive Euryarchaeota class WSA2: genomes reveal a uniquely fastidious methyl-reducing methanogen.</title>
        <authorList>
            <person name="Nobu M.K."/>
            <person name="Narihiro T."/>
            <person name="Kuroda K."/>
            <person name="Mei R."/>
            <person name="Liu W.T."/>
        </authorList>
    </citation>
    <scope>NUCLEOTIDE SEQUENCE [LARGE SCALE GENOMIC DNA]</scope>
    <source>
        <strain evidence="9">B03fssc0709_Meth_Bin005</strain>
        <strain evidence="10">B15fssc0709_Meth_Bin003</strain>
        <strain evidence="11">BMIXfssc0709_Meth_Bin006</strain>
    </source>
</reference>
<evidence type="ECO:0000256" key="2">
    <source>
        <dbReference type="ARBA" id="ARBA00001933"/>
    </source>
</evidence>
<dbReference type="EMBL" id="LNJC01000002">
    <property type="protein sequence ID" value="KYC51287.1"/>
    <property type="molecule type" value="Genomic_DNA"/>
</dbReference>
<dbReference type="EC" id="5.4.3.8" evidence="8"/>
<dbReference type="NCBIfam" id="NF000818">
    <property type="entry name" value="PRK00062.1"/>
    <property type="match status" value="1"/>
</dbReference>
<keyword evidence="6 8" id="KW-0413">Isomerase</keyword>
<dbReference type="PATRIC" id="fig|1706436.3.peg.158"/>
<dbReference type="GO" id="GO:0005737">
    <property type="term" value="C:cytoplasm"/>
    <property type="evidence" value="ECO:0007669"/>
    <property type="project" value="UniProtKB-SubCell"/>
</dbReference>
<dbReference type="Gene3D" id="3.90.1150.10">
    <property type="entry name" value="Aspartate Aminotransferase, domain 1"/>
    <property type="match status" value="1"/>
</dbReference>
<dbReference type="GO" id="GO:0008483">
    <property type="term" value="F:transaminase activity"/>
    <property type="evidence" value="ECO:0007669"/>
    <property type="project" value="InterPro"/>
</dbReference>
<dbReference type="PANTHER" id="PTHR43713:SF3">
    <property type="entry name" value="GLUTAMATE-1-SEMIALDEHYDE 2,1-AMINOMUTASE 1, CHLOROPLASTIC-RELATED"/>
    <property type="match status" value="1"/>
</dbReference>
<evidence type="ECO:0000256" key="7">
    <source>
        <dbReference type="ARBA" id="ARBA00023244"/>
    </source>
</evidence>
<gene>
    <name evidence="9" type="primary">hemL_1</name>
    <name evidence="8" type="synonym">hemL</name>
    <name evidence="11" type="synonym">hemL_2</name>
    <name evidence="9" type="ORF">APG10_00159</name>
    <name evidence="10" type="ORF">APG11_00214</name>
    <name evidence="11" type="ORF">APG12_00212</name>
</gene>
<evidence type="ECO:0000256" key="8">
    <source>
        <dbReference type="HAMAP-Rule" id="MF_00375"/>
    </source>
</evidence>
<dbReference type="PATRIC" id="fig|1706438.3.peg.212"/>
<comment type="cofactor">
    <cofactor evidence="2 8">
        <name>pyridoxal 5'-phosphate</name>
        <dbReference type="ChEBI" id="CHEBI:597326"/>
    </cofactor>
</comment>
<evidence type="ECO:0000256" key="4">
    <source>
        <dbReference type="ARBA" id="ARBA00008981"/>
    </source>
</evidence>
<dbReference type="UniPathway" id="UPA00251">
    <property type="reaction ID" value="UER00317"/>
</dbReference>
<dbReference type="SUPFAM" id="SSF53383">
    <property type="entry name" value="PLP-dependent transferases"/>
    <property type="match status" value="1"/>
</dbReference>
<keyword evidence="8" id="KW-0963">Cytoplasm</keyword>
<dbReference type="InterPro" id="IPR015421">
    <property type="entry name" value="PyrdxlP-dep_Trfase_major"/>
</dbReference>
<evidence type="ECO:0000256" key="5">
    <source>
        <dbReference type="ARBA" id="ARBA00022898"/>
    </source>
</evidence>
<dbReference type="Proteomes" id="UP000091929">
    <property type="component" value="Unassembled WGS sequence"/>
</dbReference>
<sequence length="420" mass="45911">MRNNKDLFEESKKYLCGGVNSPVRAMKPYPFFTERAKGAMLLDVEGNSYIDYCLCYGPMMLGHKNPEILDAIKHQLEKGTAYGTPTENEIIFAKRLAQVVPNVEKVRCVSTGTEATMNAIRLARGITERQKIVKFDGGFHGAHDTVLVKAGSGVMTTAIPGSKGIPEASIKNTISVQFNNIEALSSVLEKGDVAGVIIEPIVANAGCIMPEKGYLKEVKRVAKQNGTLLIMDEVITGFRVSLGGAQEYFKVNGDIITMGKIIGGGFPLAAFGGKKKIMNEVSPEGHVYNAGTFNGNPISIAAGLKTLDILERKETYANIKEMTDKIMDGISDMTSKMKTALYGAPGMFCLYFGVDKVKNYEDAKKSDTEMFKKFHKELLKRGVFLPPSQFECNFLSISHDADIIDKTLENMGAALKTIKK</sequence>
<dbReference type="HAMAP" id="MF_00375">
    <property type="entry name" value="HemL_aminotrans_3"/>
    <property type="match status" value="1"/>
</dbReference>
<comment type="pathway">
    <text evidence="3">Porphyrin-containing compound metabolism; protoporphyrin-IX biosynthesis; 5-aminolevulinate from L-glutamyl-tRNA(Glu): step 2/2.</text>
</comment>
<evidence type="ECO:0000256" key="3">
    <source>
        <dbReference type="ARBA" id="ARBA00004819"/>
    </source>
</evidence>
<dbReference type="GO" id="GO:0006782">
    <property type="term" value="P:protoporphyrinogen IX biosynthetic process"/>
    <property type="evidence" value="ECO:0007669"/>
    <property type="project" value="UniProtKB-UniRule"/>
</dbReference>
<accession>A0A150IU95</accession>
<dbReference type="EMBL" id="LNGE01000002">
    <property type="protein sequence ID" value="KYC46289.1"/>
    <property type="molecule type" value="Genomic_DNA"/>
</dbReference>
<evidence type="ECO:0000313" key="12">
    <source>
        <dbReference type="Proteomes" id="UP000091929"/>
    </source>
</evidence>
<dbReference type="PROSITE" id="PS00600">
    <property type="entry name" value="AA_TRANSFER_CLASS_3"/>
    <property type="match status" value="1"/>
</dbReference>
<keyword evidence="5 8" id="KW-0663">Pyridoxal phosphate</keyword>
<evidence type="ECO:0000313" key="11">
    <source>
        <dbReference type="EMBL" id="KYC51287.1"/>
    </source>
</evidence>
<dbReference type="NCBIfam" id="TIGR00713">
    <property type="entry name" value="hemL"/>
    <property type="match status" value="1"/>
</dbReference>
<evidence type="ECO:0000313" key="10">
    <source>
        <dbReference type="EMBL" id="KYC48543.1"/>
    </source>
</evidence>
<dbReference type="PANTHER" id="PTHR43713">
    <property type="entry name" value="GLUTAMATE-1-SEMIALDEHYDE 2,1-AMINOMUTASE"/>
    <property type="match status" value="1"/>
</dbReference>
<dbReference type="AlphaFoldDB" id="A0A150IMQ7"/>
<dbReference type="Pfam" id="PF00202">
    <property type="entry name" value="Aminotran_3"/>
    <property type="match status" value="1"/>
</dbReference>
<dbReference type="InterPro" id="IPR049704">
    <property type="entry name" value="Aminotrans_3_PPA_site"/>
</dbReference>
<keyword evidence="7 8" id="KW-0627">Porphyrin biosynthesis</keyword>
<dbReference type="Gene3D" id="3.40.640.10">
    <property type="entry name" value="Type I PLP-dependent aspartate aminotransferase-like (Major domain)"/>
    <property type="match status" value="1"/>
</dbReference>
<dbReference type="Proteomes" id="UP000092403">
    <property type="component" value="Unassembled WGS sequence"/>
</dbReference>
<dbReference type="EMBL" id="LNGF01000003">
    <property type="protein sequence ID" value="KYC48543.1"/>
    <property type="molecule type" value="Genomic_DNA"/>
</dbReference>
<dbReference type="InterPro" id="IPR004639">
    <property type="entry name" value="4pyrrol_synth_GluAld_NH2Trfase"/>
</dbReference>
<comment type="subcellular location">
    <subcellularLocation>
        <location evidence="8">Cytoplasm</location>
    </subcellularLocation>
</comment>
<dbReference type="InterPro" id="IPR005814">
    <property type="entry name" value="Aminotrans_3"/>
</dbReference>
<dbReference type="GO" id="GO:0042286">
    <property type="term" value="F:glutamate-1-semialdehyde 2,1-aminomutase activity"/>
    <property type="evidence" value="ECO:0007669"/>
    <property type="project" value="UniProtKB-UniRule"/>
</dbReference>
<comment type="caution">
    <text evidence="9">The sequence shown here is derived from an EMBL/GenBank/DDBJ whole genome shotgun (WGS) entry which is preliminary data.</text>
</comment>
<proteinExistence type="inferred from homology"/>
<evidence type="ECO:0000256" key="1">
    <source>
        <dbReference type="ARBA" id="ARBA00001579"/>
    </source>
</evidence>